<proteinExistence type="predicted"/>
<evidence type="ECO:0008006" key="4">
    <source>
        <dbReference type="Google" id="ProtNLM"/>
    </source>
</evidence>
<feature type="compositionally biased region" description="Low complexity" evidence="1">
    <location>
        <begin position="122"/>
        <end position="135"/>
    </location>
</feature>
<organism evidence="2 3">
    <name type="scientific">Saccharopolyspora taberi</name>
    <dbReference type="NCBI Taxonomy" id="60895"/>
    <lineage>
        <taxon>Bacteria</taxon>
        <taxon>Bacillati</taxon>
        <taxon>Actinomycetota</taxon>
        <taxon>Actinomycetes</taxon>
        <taxon>Pseudonocardiales</taxon>
        <taxon>Pseudonocardiaceae</taxon>
        <taxon>Saccharopolyspora</taxon>
    </lineage>
</organism>
<keyword evidence="3" id="KW-1185">Reference proteome</keyword>
<dbReference type="Gene3D" id="1.10.287.1060">
    <property type="entry name" value="ESAT-6-like"/>
    <property type="match status" value="1"/>
</dbReference>
<dbReference type="InterPro" id="IPR036689">
    <property type="entry name" value="ESAT-6-like_sf"/>
</dbReference>
<accession>A0ABN3VAV3</accession>
<evidence type="ECO:0000313" key="3">
    <source>
        <dbReference type="Proteomes" id="UP001500979"/>
    </source>
</evidence>
<name>A0ABN3VAV3_9PSEU</name>
<comment type="caution">
    <text evidence="2">The sequence shown here is derived from an EMBL/GenBank/DDBJ whole genome shotgun (WGS) entry which is preliminary data.</text>
</comment>
<evidence type="ECO:0000313" key="2">
    <source>
        <dbReference type="EMBL" id="GAA2781716.1"/>
    </source>
</evidence>
<evidence type="ECO:0000256" key="1">
    <source>
        <dbReference type="SAM" id="MobiDB-lite"/>
    </source>
</evidence>
<reference evidence="2 3" key="1">
    <citation type="journal article" date="2019" name="Int. J. Syst. Evol. Microbiol.">
        <title>The Global Catalogue of Microorganisms (GCM) 10K type strain sequencing project: providing services to taxonomists for standard genome sequencing and annotation.</title>
        <authorList>
            <consortium name="The Broad Institute Genomics Platform"/>
            <consortium name="The Broad Institute Genome Sequencing Center for Infectious Disease"/>
            <person name="Wu L."/>
            <person name="Ma J."/>
        </authorList>
    </citation>
    <scope>NUCLEOTIDE SEQUENCE [LARGE SCALE GENOMIC DNA]</scope>
    <source>
        <strain evidence="2 3">JCM 9383</strain>
    </source>
</reference>
<feature type="region of interest" description="Disordered" evidence="1">
    <location>
        <begin position="108"/>
        <end position="135"/>
    </location>
</feature>
<protein>
    <recommendedName>
        <fullName evidence="4">WXG100 family type VII secretion target</fullName>
    </recommendedName>
</protein>
<sequence>MAVDTKIEGSPESIRGVGYWLRDAMANAVSDAATQIYNSRNSADAGWQGPASDAFRAKMTAAAQKTEQFSSAVIAASQGIDAYAAELQRAQDDMRAVRERAAAAGLTVNGDVIEDPGPGPAAPGASPTGAAATPDAVAAHESAMAASQAHATKVAAYNTAKNDSDAARHLAKLGADTLKNVWNDVTQKWFIVVGDLTNGAAGTLAAKHSSILGKQSQFLADESAKLLERARNAPAGTTPAQLYRDADLGRAAAYQADDVAAAAKNVDGNAAKWGLRAGGALAAAGVVYDIANGKPVAQAIVSGGVGFGASVAAGAAIGTMIPVPVVGTAVGAIGGAVVGVFASGAVDSLWQNGIGDVGGAIEDGAKAVGDTANAIGGLAKGAWDAVF</sequence>
<dbReference type="SUPFAM" id="SSF140453">
    <property type="entry name" value="EsxAB dimer-like"/>
    <property type="match status" value="1"/>
</dbReference>
<gene>
    <name evidence="2" type="ORF">GCM10010470_14570</name>
</gene>
<dbReference type="EMBL" id="BAAAUX010000007">
    <property type="protein sequence ID" value="GAA2781716.1"/>
    <property type="molecule type" value="Genomic_DNA"/>
</dbReference>
<dbReference type="RefSeq" id="WP_344678676.1">
    <property type="nucleotide sequence ID" value="NZ_BAAAUX010000007.1"/>
</dbReference>
<dbReference type="Proteomes" id="UP001500979">
    <property type="component" value="Unassembled WGS sequence"/>
</dbReference>